<keyword evidence="2" id="KW-1185">Reference proteome</keyword>
<evidence type="ECO:0000313" key="1">
    <source>
        <dbReference type="EMBL" id="MEF2154685.1"/>
    </source>
</evidence>
<dbReference type="EMBL" id="JAZHBO010000001">
    <property type="protein sequence ID" value="MEF2154685.1"/>
    <property type="molecule type" value="Genomic_DNA"/>
</dbReference>
<name>A0ABU7UX69_9GAMM</name>
<accession>A0ABU7UX69</accession>
<gene>
    <name evidence="1" type="ORF">V3390_00285</name>
</gene>
<reference evidence="1 2" key="1">
    <citation type="submission" date="2024-01" db="EMBL/GenBank/DDBJ databases">
        <title>Novel species of the genus Luteimonas isolated from rivers.</title>
        <authorList>
            <person name="Lu H."/>
        </authorList>
    </citation>
    <scope>NUCLEOTIDE SEQUENCE [LARGE SCALE GENOMIC DNA]</scope>
    <source>
        <strain evidence="1 2">FXH3W</strain>
    </source>
</reference>
<dbReference type="NCBIfam" id="TIGR04111">
    <property type="entry name" value="BcepMu_gp16"/>
    <property type="match status" value="1"/>
</dbReference>
<comment type="caution">
    <text evidence="1">The sequence shown here is derived from an EMBL/GenBank/DDBJ whole genome shotgun (WGS) entry which is preliminary data.</text>
</comment>
<protein>
    <submittedName>
        <fullName evidence="1">DNA-binding protein</fullName>
    </submittedName>
</protein>
<dbReference type="InterPro" id="IPR026365">
    <property type="entry name" value="BcepMu_gp16"/>
</dbReference>
<sequence>MSGKSPVLNSNEAKARIRASGITVTQWAEQRGYRRETVYRVLNGQLKANFGQAHEIAVQLGMKKPSDEFTSHSISGNPQTKVA</sequence>
<dbReference type="Proteomes" id="UP001356170">
    <property type="component" value="Unassembled WGS sequence"/>
</dbReference>
<organism evidence="1 2">
    <name type="scientific">Aquilutibacter rugosus</name>
    <dbReference type="NCBI Taxonomy" id="3115820"/>
    <lineage>
        <taxon>Bacteria</taxon>
        <taxon>Pseudomonadati</taxon>
        <taxon>Pseudomonadota</taxon>
        <taxon>Gammaproteobacteria</taxon>
        <taxon>Lysobacterales</taxon>
        <taxon>Lysobacteraceae</taxon>
        <taxon>Aquilutibacter</taxon>
    </lineage>
</organism>
<evidence type="ECO:0000313" key="2">
    <source>
        <dbReference type="Proteomes" id="UP001356170"/>
    </source>
</evidence>
<dbReference type="RefSeq" id="WP_331702864.1">
    <property type="nucleotide sequence ID" value="NZ_JAZHBO010000001.1"/>
</dbReference>
<dbReference type="GO" id="GO:0003677">
    <property type="term" value="F:DNA binding"/>
    <property type="evidence" value="ECO:0007669"/>
    <property type="project" value="UniProtKB-KW"/>
</dbReference>
<proteinExistence type="predicted"/>
<keyword evidence="1" id="KW-0238">DNA-binding</keyword>